<dbReference type="SUPFAM" id="SSF54593">
    <property type="entry name" value="Glyoxalase/Bleomycin resistance protein/Dihydroxybiphenyl dioxygenase"/>
    <property type="match status" value="1"/>
</dbReference>
<evidence type="ECO:0000259" key="2">
    <source>
        <dbReference type="PROSITE" id="PS51819"/>
    </source>
</evidence>
<dbReference type="EMBL" id="JBITLE010000015">
    <property type="protein sequence ID" value="MFI7265939.1"/>
    <property type="molecule type" value="Genomic_DNA"/>
</dbReference>
<reference evidence="3 4" key="1">
    <citation type="submission" date="2024-10" db="EMBL/GenBank/DDBJ databases">
        <title>The Natural Products Discovery Center: Release of the First 8490 Sequenced Strains for Exploring Actinobacteria Biosynthetic Diversity.</title>
        <authorList>
            <person name="Kalkreuter E."/>
            <person name="Kautsar S.A."/>
            <person name="Yang D."/>
            <person name="Bader C.D."/>
            <person name="Teijaro C.N."/>
            <person name="Fluegel L."/>
            <person name="Davis C.M."/>
            <person name="Simpson J.R."/>
            <person name="Lauterbach L."/>
            <person name="Steele A.D."/>
            <person name="Gui C."/>
            <person name="Meng S."/>
            <person name="Li G."/>
            <person name="Viehrig K."/>
            <person name="Ye F."/>
            <person name="Su P."/>
            <person name="Kiefer A.F."/>
            <person name="Nichols A."/>
            <person name="Cepeda A.J."/>
            <person name="Yan W."/>
            <person name="Fan B."/>
            <person name="Jiang Y."/>
            <person name="Adhikari A."/>
            <person name="Zheng C.-J."/>
            <person name="Schuster L."/>
            <person name="Cowan T.M."/>
            <person name="Smanski M.J."/>
            <person name="Chevrette M.G."/>
            <person name="De Carvalho L.P.S."/>
            <person name="Shen B."/>
        </authorList>
    </citation>
    <scope>NUCLEOTIDE SEQUENCE [LARGE SCALE GENOMIC DNA]</scope>
    <source>
        <strain evidence="3 4">NPDC049845</strain>
    </source>
</reference>
<dbReference type="PANTHER" id="PTHR33993">
    <property type="entry name" value="GLYOXALASE-RELATED"/>
    <property type="match status" value="1"/>
</dbReference>
<comment type="caution">
    <text evidence="3">The sequence shown here is derived from an EMBL/GenBank/DDBJ whole genome shotgun (WGS) entry which is preliminary data.</text>
</comment>
<evidence type="ECO:0000256" key="1">
    <source>
        <dbReference type="SAM" id="MobiDB-lite"/>
    </source>
</evidence>
<sequence length="129" mass="14133">MERVTGIGGVFFRAHDPDRVNRWYATHLGVDLAPESYEVSSWWQQAGPTVLAAMPPDAEHFGGSGHSWSLNFRVADLDAMVAQIRGAGIAVEVDPEEYPNGRFASLRDPEGNVVQLWQPDGADSRGPQD</sequence>
<dbReference type="InterPro" id="IPR037523">
    <property type="entry name" value="VOC_core"/>
</dbReference>
<keyword evidence="4" id="KW-1185">Reference proteome</keyword>
<evidence type="ECO:0000313" key="4">
    <source>
        <dbReference type="Proteomes" id="UP001612812"/>
    </source>
</evidence>
<name>A0ABW7ZSX8_9ACTN</name>
<evidence type="ECO:0000313" key="3">
    <source>
        <dbReference type="EMBL" id="MFI7265939.1"/>
    </source>
</evidence>
<dbReference type="RefSeq" id="WP_396768616.1">
    <property type="nucleotide sequence ID" value="NZ_JBITLA010000002.1"/>
</dbReference>
<dbReference type="PROSITE" id="PS51819">
    <property type="entry name" value="VOC"/>
    <property type="match status" value="1"/>
</dbReference>
<organism evidence="3 4">
    <name type="scientific">Micromonospora maritima</name>
    <dbReference type="NCBI Taxonomy" id="986711"/>
    <lineage>
        <taxon>Bacteria</taxon>
        <taxon>Bacillati</taxon>
        <taxon>Actinomycetota</taxon>
        <taxon>Actinomycetes</taxon>
        <taxon>Micromonosporales</taxon>
        <taxon>Micromonosporaceae</taxon>
        <taxon>Micromonospora</taxon>
    </lineage>
</organism>
<dbReference type="Pfam" id="PF00903">
    <property type="entry name" value="Glyoxalase"/>
    <property type="match status" value="1"/>
</dbReference>
<proteinExistence type="predicted"/>
<dbReference type="Proteomes" id="UP001612812">
    <property type="component" value="Unassembled WGS sequence"/>
</dbReference>
<dbReference type="Gene3D" id="3.10.180.10">
    <property type="entry name" value="2,3-Dihydroxybiphenyl 1,2-Dioxygenase, domain 1"/>
    <property type="match status" value="1"/>
</dbReference>
<protein>
    <submittedName>
        <fullName evidence="3">VOC family protein</fullName>
    </submittedName>
</protein>
<gene>
    <name evidence="3" type="ORF">ACIBP4_27000</name>
</gene>
<feature type="domain" description="VOC" evidence="2">
    <location>
        <begin position="6"/>
        <end position="119"/>
    </location>
</feature>
<feature type="region of interest" description="Disordered" evidence="1">
    <location>
        <begin position="102"/>
        <end position="129"/>
    </location>
</feature>
<dbReference type="InterPro" id="IPR052164">
    <property type="entry name" value="Anthracycline_SecMetBiosynth"/>
</dbReference>
<dbReference type="InterPro" id="IPR029068">
    <property type="entry name" value="Glyas_Bleomycin-R_OHBP_Dase"/>
</dbReference>
<dbReference type="InterPro" id="IPR004360">
    <property type="entry name" value="Glyas_Fos-R_dOase_dom"/>
</dbReference>
<accession>A0ABW7ZSX8</accession>
<dbReference type="PANTHER" id="PTHR33993:SF5">
    <property type="entry name" value="GLYOXALASE"/>
    <property type="match status" value="1"/>
</dbReference>